<keyword evidence="8 23" id="KW-0732">Signal</keyword>
<dbReference type="Pfam" id="PF08276">
    <property type="entry name" value="PAN_2"/>
    <property type="match status" value="2"/>
</dbReference>
<feature type="domain" description="EGF-like" evidence="25">
    <location>
        <begin position="1309"/>
        <end position="1346"/>
    </location>
</feature>
<proteinExistence type="predicted"/>
<dbReference type="InterPro" id="IPR011009">
    <property type="entry name" value="Kinase-like_dom_sf"/>
</dbReference>
<dbReference type="CDD" id="cd14066">
    <property type="entry name" value="STKc_IRAK"/>
    <property type="match status" value="2"/>
</dbReference>
<comment type="catalytic activity">
    <reaction evidence="19">
        <text>L-seryl-[protein] + ATP = O-phospho-L-seryl-[protein] + ADP + H(+)</text>
        <dbReference type="Rhea" id="RHEA:17989"/>
        <dbReference type="Rhea" id="RHEA-COMP:9863"/>
        <dbReference type="Rhea" id="RHEA-COMP:11604"/>
        <dbReference type="ChEBI" id="CHEBI:15378"/>
        <dbReference type="ChEBI" id="CHEBI:29999"/>
        <dbReference type="ChEBI" id="CHEBI:30616"/>
        <dbReference type="ChEBI" id="CHEBI:83421"/>
        <dbReference type="ChEBI" id="CHEBI:456216"/>
        <dbReference type="EC" id="2.7.11.1"/>
    </reaction>
</comment>
<gene>
    <name evidence="29" type="primary">LOC113690026</name>
</gene>
<dbReference type="Pfam" id="PF11883">
    <property type="entry name" value="DUF3403"/>
    <property type="match status" value="2"/>
</dbReference>
<dbReference type="InterPro" id="IPR036426">
    <property type="entry name" value="Bulb-type_lectin_dom_sf"/>
</dbReference>
<dbReference type="InterPro" id="IPR001245">
    <property type="entry name" value="Ser-Thr/Tyr_kinase_cat_dom"/>
</dbReference>
<evidence type="ECO:0000256" key="23">
    <source>
        <dbReference type="SAM" id="SignalP"/>
    </source>
</evidence>
<dbReference type="InterPro" id="IPR021820">
    <property type="entry name" value="S-locus_recpt_kinase_C"/>
</dbReference>
<protein>
    <recommendedName>
        <fullName evidence="2">non-specific serine/threonine protein kinase</fullName>
        <ecNumber evidence="2">2.7.11.1</ecNumber>
    </recommendedName>
</protein>
<keyword evidence="17" id="KW-0325">Glycoprotein</keyword>
<evidence type="ECO:0000256" key="8">
    <source>
        <dbReference type="ARBA" id="ARBA00022729"/>
    </source>
</evidence>
<feature type="domain" description="EGF-like" evidence="25">
    <location>
        <begin position="296"/>
        <end position="333"/>
    </location>
</feature>
<evidence type="ECO:0000256" key="18">
    <source>
        <dbReference type="ARBA" id="ARBA00047899"/>
    </source>
</evidence>
<feature type="domain" description="Protein kinase" evidence="24">
    <location>
        <begin position="719"/>
        <end position="1006"/>
    </location>
</feature>
<evidence type="ECO:0000259" key="26">
    <source>
        <dbReference type="PROSITE" id="PS50927"/>
    </source>
</evidence>
<dbReference type="Pfam" id="PF00954">
    <property type="entry name" value="S_locus_glycop"/>
    <property type="match status" value="2"/>
</dbReference>
<feature type="compositionally biased region" description="Low complexity" evidence="21">
    <location>
        <begin position="2003"/>
        <end position="2015"/>
    </location>
</feature>
<comment type="subcellular location">
    <subcellularLocation>
        <location evidence="1">Cell membrane</location>
        <topology evidence="1">Single-pass type I membrane protein</topology>
    </subcellularLocation>
</comment>
<dbReference type="CDD" id="cd01098">
    <property type="entry name" value="PAN_AP_plant"/>
    <property type="match status" value="2"/>
</dbReference>
<keyword evidence="11" id="KW-0418">Kinase</keyword>
<keyword evidence="14 22" id="KW-0472">Membrane</keyword>
<dbReference type="GO" id="GO:0005524">
    <property type="term" value="F:ATP binding"/>
    <property type="evidence" value="ECO:0007669"/>
    <property type="project" value="UniProtKB-KW"/>
</dbReference>
<feature type="domain" description="Bulb-type lectin" evidence="26">
    <location>
        <begin position="1040"/>
        <end position="1164"/>
    </location>
</feature>
<evidence type="ECO:0000256" key="5">
    <source>
        <dbReference type="ARBA" id="ARBA00022553"/>
    </source>
</evidence>
<reference evidence="29" key="2">
    <citation type="submission" date="2025-08" db="UniProtKB">
        <authorList>
            <consortium name="RefSeq"/>
        </authorList>
    </citation>
    <scope>IDENTIFICATION</scope>
    <source>
        <tissue evidence="29">Leaves</tissue>
    </source>
</reference>
<dbReference type="Gene3D" id="1.10.510.10">
    <property type="entry name" value="Transferase(Phosphotransferase) domain 1"/>
    <property type="match status" value="2"/>
</dbReference>
<dbReference type="SMART" id="SM00473">
    <property type="entry name" value="PAN_AP"/>
    <property type="match status" value="2"/>
</dbReference>
<evidence type="ECO:0000256" key="20">
    <source>
        <dbReference type="PROSITE-ProRule" id="PRU00076"/>
    </source>
</evidence>
<dbReference type="PROSITE" id="PS50948">
    <property type="entry name" value="PAN"/>
    <property type="match status" value="2"/>
</dbReference>
<evidence type="ECO:0000256" key="14">
    <source>
        <dbReference type="ARBA" id="ARBA00023136"/>
    </source>
</evidence>
<dbReference type="OrthoDB" id="1741851at2759"/>
<keyword evidence="13 22" id="KW-1133">Transmembrane helix</keyword>
<dbReference type="GO" id="GO:0048544">
    <property type="term" value="P:recognition of pollen"/>
    <property type="evidence" value="ECO:0007669"/>
    <property type="project" value="InterPro"/>
</dbReference>
<dbReference type="SUPFAM" id="SSF56112">
    <property type="entry name" value="Protein kinase-like (PK-like)"/>
    <property type="match status" value="2"/>
</dbReference>
<evidence type="ECO:0000256" key="6">
    <source>
        <dbReference type="ARBA" id="ARBA00022679"/>
    </source>
</evidence>
<evidence type="ECO:0000256" key="4">
    <source>
        <dbReference type="ARBA" id="ARBA00022527"/>
    </source>
</evidence>
<reference evidence="28" key="1">
    <citation type="journal article" date="2025" name="Foods">
        <title>Unveiling the Microbial Signatures of Arabica Coffee Cherries: Insights into Ripeness Specific Diversity, Functional Traits, and Implications for Quality and Safety.</title>
        <authorList>
            <consortium name="RefSeq"/>
            <person name="Tenea G.N."/>
            <person name="Cifuentes V."/>
            <person name="Reyes P."/>
            <person name="Cevallos-Vallejos M."/>
        </authorList>
    </citation>
    <scope>NUCLEOTIDE SEQUENCE [LARGE SCALE GENOMIC DNA]</scope>
</reference>
<dbReference type="FunFam" id="3.30.200.20:FF:000330">
    <property type="entry name" value="G-type lectin S-receptor-like serine/threonine-protein kinase At4g03230"/>
    <property type="match status" value="1"/>
</dbReference>
<keyword evidence="7 22" id="KW-0812">Transmembrane</keyword>
<dbReference type="Pfam" id="PF07714">
    <property type="entry name" value="PK_Tyr_Ser-Thr"/>
    <property type="match status" value="2"/>
</dbReference>
<keyword evidence="5" id="KW-0597">Phosphoprotein</keyword>
<dbReference type="GeneID" id="113690026"/>
<evidence type="ECO:0000256" key="12">
    <source>
        <dbReference type="ARBA" id="ARBA00022840"/>
    </source>
</evidence>
<dbReference type="InterPro" id="IPR000858">
    <property type="entry name" value="S_locus_glycoprot_dom"/>
</dbReference>
<evidence type="ECO:0000256" key="3">
    <source>
        <dbReference type="ARBA" id="ARBA00022475"/>
    </source>
</evidence>
<dbReference type="InterPro" id="IPR003609">
    <property type="entry name" value="Pan_app"/>
</dbReference>
<comment type="caution">
    <text evidence="20">Lacks conserved residue(s) required for the propagation of feature annotation.</text>
</comment>
<dbReference type="Pfam" id="PF01453">
    <property type="entry name" value="B_lectin"/>
    <property type="match status" value="2"/>
</dbReference>
<feature type="compositionally biased region" description="Polar residues" evidence="21">
    <location>
        <begin position="1984"/>
        <end position="1995"/>
    </location>
</feature>
<keyword evidence="28" id="KW-1185">Reference proteome</keyword>
<feature type="chain" id="PRO_5027996355" description="non-specific serine/threonine protein kinase" evidence="23">
    <location>
        <begin position="26"/>
        <end position="2027"/>
    </location>
</feature>
<dbReference type="PROSITE" id="PS50011">
    <property type="entry name" value="PROTEIN_KINASE_DOM"/>
    <property type="match status" value="2"/>
</dbReference>
<dbReference type="PANTHER" id="PTHR27002">
    <property type="entry name" value="RECEPTOR-LIKE SERINE/THREONINE-PROTEIN KINASE SD1-8"/>
    <property type="match status" value="1"/>
</dbReference>
<feature type="domain" description="Protein kinase" evidence="24">
    <location>
        <begin position="1709"/>
        <end position="1996"/>
    </location>
</feature>
<dbReference type="PANTHER" id="PTHR27002:SF1111">
    <property type="entry name" value="NON-SPECIFIC SERINE_THREONINE PROTEIN KINASE"/>
    <property type="match status" value="1"/>
</dbReference>
<dbReference type="GO" id="GO:0030246">
    <property type="term" value="F:carbohydrate binding"/>
    <property type="evidence" value="ECO:0007669"/>
    <property type="project" value="UniProtKB-KW"/>
</dbReference>
<dbReference type="InterPro" id="IPR000742">
    <property type="entry name" value="EGF"/>
</dbReference>
<dbReference type="CDD" id="cd00053">
    <property type="entry name" value="EGF"/>
    <property type="match status" value="2"/>
</dbReference>
<evidence type="ECO:0000256" key="15">
    <source>
        <dbReference type="ARBA" id="ARBA00023157"/>
    </source>
</evidence>
<feature type="signal peptide" evidence="23">
    <location>
        <begin position="1"/>
        <end position="25"/>
    </location>
</feature>
<keyword evidence="4" id="KW-0723">Serine/threonine-protein kinase</keyword>
<evidence type="ECO:0000256" key="11">
    <source>
        <dbReference type="ARBA" id="ARBA00022777"/>
    </source>
</evidence>
<evidence type="ECO:0000256" key="1">
    <source>
        <dbReference type="ARBA" id="ARBA00004251"/>
    </source>
</evidence>
<dbReference type="Proteomes" id="UP001652660">
    <property type="component" value="Chromosome 5c"/>
</dbReference>
<dbReference type="RefSeq" id="XP_027063652.1">
    <property type="nucleotide sequence ID" value="XM_027207851.2"/>
</dbReference>
<evidence type="ECO:0000256" key="10">
    <source>
        <dbReference type="ARBA" id="ARBA00022741"/>
    </source>
</evidence>
<comment type="catalytic activity">
    <reaction evidence="18">
        <text>L-threonyl-[protein] + ATP = O-phospho-L-threonyl-[protein] + ADP + H(+)</text>
        <dbReference type="Rhea" id="RHEA:46608"/>
        <dbReference type="Rhea" id="RHEA-COMP:11060"/>
        <dbReference type="Rhea" id="RHEA-COMP:11605"/>
        <dbReference type="ChEBI" id="CHEBI:15378"/>
        <dbReference type="ChEBI" id="CHEBI:30013"/>
        <dbReference type="ChEBI" id="CHEBI:30616"/>
        <dbReference type="ChEBI" id="CHEBI:61977"/>
        <dbReference type="ChEBI" id="CHEBI:456216"/>
        <dbReference type="EC" id="2.7.11.1"/>
    </reaction>
</comment>
<feature type="region of interest" description="Disordered" evidence="21">
    <location>
        <begin position="1984"/>
        <end position="2027"/>
    </location>
</feature>
<feature type="domain" description="Bulb-type lectin" evidence="26">
    <location>
        <begin position="26"/>
        <end position="151"/>
    </location>
</feature>
<dbReference type="InterPro" id="IPR008271">
    <property type="entry name" value="Ser/Thr_kinase_AS"/>
</dbReference>
<evidence type="ECO:0000259" key="27">
    <source>
        <dbReference type="PROSITE" id="PS50948"/>
    </source>
</evidence>
<evidence type="ECO:0000256" key="19">
    <source>
        <dbReference type="ARBA" id="ARBA00048679"/>
    </source>
</evidence>
<evidence type="ECO:0000256" key="9">
    <source>
        <dbReference type="ARBA" id="ARBA00022734"/>
    </source>
</evidence>
<organism evidence="28 29">
    <name type="scientific">Coffea arabica</name>
    <name type="common">Arabian coffee</name>
    <dbReference type="NCBI Taxonomy" id="13443"/>
    <lineage>
        <taxon>Eukaryota</taxon>
        <taxon>Viridiplantae</taxon>
        <taxon>Streptophyta</taxon>
        <taxon>Embryophyta</taxon>
        <taxon>Tracheophyta</taxon>
        <taxon>Spermatophyta</taxon>
        <taxon>Magnoliopsida</taxon>
        <taxon>eudicotyledons</taxon>
        <taxon>Gunneridae</taxon>
        <taxon>Pentapetalae</taxon>
        <taxon>asterids</taxon>
        <taxon>lamiids</taxon>
        <taxon>Gentianales</taxon>
        <taxon>Rubiaceae</taxon>
        <taxon>Ixoroideae</taxon>
        <taxon>Gardenieae complex</taxon>
        <taxon>Bertiereae - Coffeeae clade</taxon>
        <taxon>Coffeeae</taxon>
        <taxon>Coffea</taxon>
    </lineage>
</organism>
<sequence>MQTTNISLIFLVLVALVDNLQSCLARDTITFNSLLPDDGTTLISSGKRFELGFFSPEDNANTGRYVGIWYYNSSPRTLVWIANRDAPLLHVSGYFAIVEDGNLKLLDGKGASYFHTNLGSSSAVNRTLKLLDSGNLALIDGKSGNYLWQSFAEPTDTLLPGMRIDGSLTLVSWRDTGNPAAGNFTFQQDQESRLPKIMNGLRVVHWKSDQSGSVELPYFVAFFLSNFSRSVNQATYKSSSAYPSINPGKGLRNPSTLNYSDALASYANTRLLLNSSGQIQFYSLEQDGWSLIWSEPHDACSVYNPCGNFGSCNLRSEGLNCDCLPGFNPIFPDAWNTGDFSGGCDRKLAICSKTSKPDTFLNLKLMKVGKPDILSAGADSEDTCRQECLRNCDCQAYYYAGFNGQEGTDNGGSGCLIWTSVLTNLQEEYIDGGHNLSVRVAVSSIETTTRDCQTCGTYIVPYPLSTGPNCGDPSYYSFFCDDSTGQLFFLTSNNRYEVISINKDESRFTIQVKSQRAENCSAISGTLAGRVLQLNQSLPFDVMHHWCYYDRSDNGTSIQSGQRLQISWKPPLEPICSSSNECQDWPDSNCAATTGHEKRCLCNSNYKWDNRSLKCISAILTNPNHSEGTSLQRDKPHVAVIIVTPVIAVVLLAGSLICFCFRKRILAKRKEDKENIPMNLIPYPDDSERQSKDLVDETDKFIDVPYFSLESILAATNNFSNTNKLGRGGFGPVYKGIFPGEKEIAVKRLSSHSGQGMKEFQNEVVLIAKLQHRNLVRLLGYCIKGSEKILLYEYLPNKSLDTFIFDQGLCILLDWKLRFNIILGIARGLLYLHQDSRLRIIHRDLKTSNILLDKEMNPKISDFGLAKIVQGKETEANTIKVVGTYGYMSPEYAVKGFFSVKSDVFSFGVILLEIISGKRNSAGFYQSEGALSLLGYAWRLWQERKSIDFVDKKILESCNETEVIKCINIGLLCVQDDPSERPSMSDILIMLSSETTALPTPNQPAFVVRRHTSKTPALSRKERTNSINEITISFLSCVARDTITSNSLLPDNGSSLMSAGKIFELGFFRAEGDDPGRYLGIWYYNLSSRTVVWVANRDKPIRHSYGYLSIGEDGNLKLLDKMGTSYFNTTLESSSPVNRILKLMDSGNLVLIDGSSGNILWQSFAEPTDTFLPGMNMDEGLKLVSWRNSGNPATGNFTFQQEQDDRPYRIMEGSTVVHWESDQSGSIDLPLVPFILSNFSPSLDQANYKSSNANKTNIYKRLRKPFASNYSDALAKYGNTRLLMNSSGEIQFYIKEPGGPGWSLIWSEPHDACKIYHPCGNFGSCNLKNAGRSCECLPGFEPVFPDTWNTGHFSSGCRRTLEICNPNTKPDTFLNLKLMKAGKPDLPATSANSENLCRQECLGNCDCLAYYFGGPSITDKLEDGCSMWTSVLTDLQEDIDGGHNLSIRVPVSAIETTSRDCQTCGKHIIPYPLSTGPNCGDLSYHSFTCNDSRGQLFFLILNNSYEVININKDDRRFVIQVNCQRAENCGAGRVLQLSPSMPFNVTNWCYNESLTSIQGGQMIEITWKPAPEPICNSLKDCRDWPDSNCSTAIDKRKRCLCNPNYKWNNLTLKCISAIVADSNSVNRIAVIIGSLAIAIVMLACSLCFVVYRRRILANRKESRKSIAGNPVFYLDDSETQAADLVVGDDKIVDVPYFSMESILAATDNFSDTNKLGSGGFGPVYKGMFPGETEIAVKRLSSHSVQGQEEFRNEVVLIAKLQHRNLVRLLGYCIQRSEKILLYEYMPNKSLDTFIFDQSRCILLNWNLRFNIILGIARGLLYLHQDSRLRIIHRDLKTGNILLDEEMNPKISDFGLARIVQGYETEANTQKVVGTYGYMSPEYAMEGLFSVKSDVYSFGVILLEIIGGKRNTTGFYRSEEVLSLLGYAWRLWQENKAMDLVDKKLLESCNGTEVVKCINIGLLCVQDDPSDRPTMSNVLTMLSSETTTLPSPNQPTFLARRRASSTSLSSKTETNSINEITISAEEGR</sequence>
<feature type="domain" description="Apple" evidence="27">
    <location>
        <begin position="351"/>
        <end position="441"/>
    </location>
</feature>
<accession>A0A6P6SDR6</accession>
<evidence type="ECO:0000256" key="22">
    <source>
        <dbReference type="SAM" id="Phobius"/>
    </source>
</evidence>
<keyword evidence="12" id="KW-0067">ATP-binding</keyword>
<evidence type="ECO:0000313" key="28">
    <source>
        <dbReference type="Proteomes" id="UP001652660"/>
    </source>
</evidence>
<keyword evidence="9" id="KW-0430">Lectin</keyword>
<dbReference type="SMART" id="SM00220">
    <property type="entry name" value="S_TKc"/>
    <property type="match status" value="2"/>
</dbReference>
<dbReference type="GO" id="GO:0004674">
    <property type="term" value="F:protein serine/threonine kinase activity"/>
    <property type="evidence" value="ECO:0007669"/>
    <property type="project" value="UniProtKB-KW"/>
</dbReference>
<dbReference type="InterPro" id="IPR001480">
    <property type="entry name" value="Bulb-type_lectin_dom"/>
</dbReference>
<evidence type="ECO:0000256" key="7">
    <source>
        <dbReference type="ARBA" id="ARBA00022692"/>
    </source>
</evidence>
<dbReference type="PROSITE" id="PS50026">
    <property type="entry name" value="EGF_3"/>
    <property type="match status" value="2"/>
</dbReference>
<keyword evidence="15" id="KW-1015">Disulfide bond</keyword>
<keyword evidence="6" id="KW-0808">Transferase</keyword>
<dbReference type="EC" id="2.7.11.1" evidence="2"/>
<keyword evidence="3" id="KW-1003">Cell membrane</keyword>
<dbReference type="GO" id="GO:0005886">
    <property type="term" value="C:plasma membrane"/>
    <property type="evidence" value="ECO:0007669"/>
    <property type="project" value="UniProtKB-SubCell"/>
</dbReference>
<evidence type="ECO:0000256" key="16">
    <source>
        <dbReference type="ARBA" id="ARBA00023170"/>
    </source>
</evidence>
<evidence type="ECO:0000256" key="13">
    <source>
        <dbReference type="ARBA" id="ARBA00022989"/>
    </source>
</evidence>
<name>A0A6P6SDR6_COFAR</name>
<evidence type="ECO:0000313" key="29">
    <source>
        <dbReference type="RefSeq" id="XP_027063652.1"/>
    </source>
</evidence>
<dbReference type="FunFam" id="3.30.200.20:FF:000195">
    <property type="entry name" value="G-type lectin S-receptor-like serine/threonine-protein kinase"/>
    <property type="match status" value="1"/>
</dbReference>
<evidence type="ECO:0000259" key="24">
    <source>
        <dbReference type="PROSITE" id="PS50011"/>
    </source>
</evidence>
<evidence type="ECO:0000256" key="2">
    <source>
        <dbReference type="ARBA" id="ARBA00012513"/>
    </source>
</evidence>
<feature type="domain" description="Apple" evidence="27">
    <location>
        <begin position="1364"/>
        <end position="1461"/>
    </location>
</feature>
<keyword evidence="20" id="KW-0245">EGF-like domain</keyword>
<dbReference type="Gene3D" id="2.90.10.10">
    <property type="entry name" value="Bulb-type lectin domain"/>
    <property type="match status" value="2"/>
</dbReference>
<keyword evidence="10" id="KW-0547">Nucleotide-binding</keyword>
<dbReference type="PROSITE" id="PS50927">
    <property type="entry name" value="BULB_LECTIN"/>
    <property type="match status" value="2"/>
</dbReference>
<dbReference type="InterPro" id="IPR000719">
    <property type="entry name" value="Prot_kinase_dom"/>
</dbReference>
<dbReference type="FunFam" id="2.90.10.10:FF:000009">
    <property type="entry name" value="Receptor-like serine/threonine-protein kinase SD1-8"/>
    <property type="match status" value="1"/>
</dbReference>
<dbReference type="FunFam" id="1.10.510.10:FF:000060">
    <property type="entry name" value="G-type lectin S-receptor-like serine/threonine-protein kinase"/>
    <property type="match status" value="2"/>
</dbReference>
<evidence type="ECO:0000256" key="17">
    <source>
        <dbReference type="ARBA" id="ARBA00023180"/>
    </source>
</evidence>
<dbReference type="CDD" id="cd00028">
    <property type="entry name" value="B_lectin"/>
    <property type="match status" value="2"/>
</dbReference>
<keyword evidence="16" id="KW-0675">Receptor</keyword>
<evidence type="ECO:0000256" key="21">
    <source>
        <dbReference type="SAM" id="MobiDB-lite"/>
    </source>
</evidence>
<feature type="transmembrane region" description="Helical" evidence="22">
    <location>
        <begin position="1628"/>
        <end position="1651"/>
    </location>
</feature>
<dbReference type="SMART" id="SM00108">
    <property type="entry name" value="B_lectin"/>
    <property type="match status" value="2"/>
</dbReference>
<dbReference type="PROSITE" id="PS00108">
    <property type="entry name" value="PROTEIN_KINASE_ST"/>
    <property type="match status" value="2"/>
</dbReference>
<dbReference type="Gene3D" id="3.30.200.20">
    <property type="entry name" value="Phosphorylase Kinase, domain 1"/>
    <property type="match status" value="2"/>
</dbReference>
<evidence type="ECO:0000259" key="25">
    <source>
        <dbReference type="PROSITE" id="PS50026"/>
    </source>
</evidence>
<dbReference type="SUPFAM" id="SSF51110">
    <property type="entry name" value="alpha-D-mannose-specific plant lectins"/>
    <property type="match status" value="2"/>
</dbReference>